<dbReference type="Pfam" id="PF13601">
    <property type="entry name" value="HTH_34"/>
    <property type="match status" value="1"/>
</dbReference>
<keyword evidence="3" id="KW-1185">Reference proteome</keyword>
<gene>
    <name evidence="2" type="ORF">P3G67_19700</name>
</gene>
<evidence type="ECO:0000259" key="1">
    <source>
        <dbReference type="Pfam" id="PF13601"/>
    </source>
</evidence>
<organism evidence="2 3">
    <name type="scientific">Streptomyces silvisoli</name>
    <dbReference type="NCBI Taxonomy" id="3034235"/>
    <lineage>
        <taxon>Bacteria</taxon>
        <taxon>Bacillati</taxon>
        <taxon>Actinomycetota</taxon>
        <taxon>Actinomycetes</taxon>
        <taxon>Kitasatosporales</taxon>
        <taxon>Streptomycetaceae</taxon>
        <taxon>Streptomyces</taxon>
    </lineage>
</organism>
<comment type="caution">
    <text evidence="2">The sequence shown here is derived from an EMBL/GenBank/DDBJ whole genome shotgun (WGS) entry which is preliminary data.</text>
</comment>
<accession>A0ABT5ZNM3</accession>
<proteinExistence type="predicted"/>
<dbReference type="InterPro" id="IPR036390">
    <property type="entry name" value="WH_DNA-bd_sf"/>
</dbReference>
<dbReference type="InterPro" id="IPR027395">
    <property type="entry name" value="WH_DNA-bd_dom"/>
</dbReference>
<feature type="domain" description="Winged helix DNA-binding" evidence="1">
    <location>
        <begin position="17"/>
        <end position="94"/>
    </location>
</feature>
<dbReference type="PANTHER" id="PTHR37318">
    <property type="entry name" value="BSL7504 PROTEIN"/>
    <property type="match status" value="1"/>
</dbReference>
<dbReference type="InterPro" id="IPR036388">
    <property type="entry name" value="WH-like_DNA-bd_sf"/>
</dbReference>
<reference evidence="2 3" key="1">
    <citation type="submission" date="2023-03" db="EMBL/GenBank/DDBJ databases">
        <title>Draft genome sequence of Streptomyces sp. RB6PN23 isolated from peat swamp forest in Thailand.</title>
        <authorList>
            <person name="Klaysubun C."/>
            <person name="Duangmal K."/>
        </authorList>
    </citation>
    <scope>NUCLEOTIDE SEQUENCE [LARGE SCALE GENOMIC DNA]</scope>
    <source>
        <strain evidence="2 3">RB6PN23</strain>
    </source>
</reference>
<dbReference type="RefSeq" id="WP_276094615.1">
    <property type="nucleotide sequence ID" value="NZ_JARJBC010000012.1"/>
</dbReference>
<dbReference type="Proteomes" id="UP001216579">
    <property type="component" value="Unassembled WGS sequence"/>
</dbReference>
<evidence type="ECO:0000313" key="2">
    <source>
        <dbReference type="EMBL" id="MDF3291421.1"/>
    </source>
</evidence>
<dbReference type="PANTHER" id="PTHR37318:SF1">
    <property type="entry name" value="BSL7504 PROTEIN"/>
    <property type="match status" value="1"/>
</dbReference>
<sequence>MTGERAELVEGFLQPTRLKIVALLSGCASAQFRVVRDRLELSDSLLSKHVSGLKKEGFVTVRKSIVGSMPQTWLSLTWRGRRAFVGHVAALQKMADDVVWPAESQAPD</sequence>
<protein>
    <submittedName>
        <fullName evidence="2">Transcriptional regulator</fullName>
    </submittedName>
</protein>
<dbReference type="Gene3D" id="1.10.10.10">
    <property type="entry name" value="Winged helix-like DNA-binding domain superfamily/Winged helix DNA-binding domain"/>
    <property type="match status" value="1"/>
</dbReference>
<name>A0ABT5ZNM3_9ACTN</name>
<dbReference type="EMBL" id="JARJBC010000012">
    <property type="protein sequence ID" value="MDF3291421.1"/>
    <property type="molecule type" value="Genomic_DNA"/>
</dbReference>
<evidence type="ECO:0000313" key="3">
    <source>
        <dbReference type="Proteomes" id="UP001216579"/>
    </source>
</evidence>
<dbReference type="SUPFAM" id="SSF46785">
    <property type="entry name" value="Winged helix' DNA-binding domain"/>
    <property type="match status" value="1"/>
</dbReference>